<keyword evidence="1" id="KW-0378">Hydrolase</keyword>
<evidence type="ECO:0000259" key="2">
    <source>
        <dbReference type="Pfam" id="PF04167"/>
    </source>
</evidence>
<gene>
    <name evidence="3" type="ORF">E5161_10505</name>
</gene>
<reference evidence="3 4" key="1">
    <citation type="submission" date="2019-04" db="EMBL/GenBank/DDBJ databases">
        <title>Cohnella sp. nov., isolated from soil.</title>
        <authorList>
            <person name="Kim W."/>
        </authorList>
    </citation>
    <scope>NUCLEOTIDE SEQUENCE [LARGE SCALE GENOMIC DNA]</scope>
    <source>
        <strain evidence="3 4">CAU 1483</strain>
    </source>
</reference>
<dbReference type="Pfam" id="PF04167">
    <property type="entry name" value="DUF402"/>
    <property type="match status" value="1"/>
</dbReference>
<proteinExistence type="predicted"/>
<organism evidence="3 4">
    <name type="scientific">Cohnella pontilimi</name>
    <dbReference type="NCBI Taxonomy" id="2564100"/>
    <lineage>
        <taxon>Bacteria</taxon>
        <taxon>Bacillati</taxon>
        <taxon>Bacillota</taxon>
        <taxon>Bacilli</taxon>
        <taxon>Bacillales</taxon>
        <taxon>Paenibacillaceae</taxon>
        <taxon>Cohnella</taxon>
    </lineage>
</organism>
<name>A0A4U0FDT2_9BACL</name>
<dbReference type="OrthoDB" id="1645325at2"/>
<dbReference type="PANTHER" id="PTHR39159">
    <property type="match status" value="1"/>
</dbReference>
<keyword evidence="4" id="KW-1185">Reference proteome</keyword>
<dbReference type="AlphaFoldDB" id="A0A4U0FDT2"/>
<dbReference type="InterPro" id="IPR035930">
    <property type="entry name" value="FomD-like_sf"/>
</dbReference>
<feature type="domain" description="DUF402" evidence="2">
    <location>
        <begin position="52"/>
        <end position="166"/>
    </location>
</feature>
<dbReference type="PANTHER" id="PTHR39159:SF1">
    <property type="entry name" value="UPF0374 PROTEIN YGAC"/>
    <property type="match status" value="1"/>
</dbReference>
<accession>A0A4U0FDT2</accession>
<evidence type="ECO:0000313" key="3">
    <source>
        <dbReference type="EMBL" id="TJY42414.1"/>
    </source>
</evidence>
<dbReference type="Proteomes" id="UP000309673">
    <property type="component" value="Unassembled WGS sequence"/>
</dbReference>
<comment type="caution">
    <text evidence="3">The sequence shown here is derived from an EMBL/GenBank/DDBJ whole genome shotgun (WGS) entry which is preliminary data.</text>
</comment>
<protein>
    <submittedName>
        <fullName evidence="3">DUF402 domain-containing protein</fullName>
    </submittedName>
</protein>
<dbReference type="InterPro" id="IPR050212">
    <property type="entry name" value="Ntdp-like"/>
</dbReference>
<dbReference type="EMBL" id="SUPK01000004">
    <property type="protein sequence ID" value="TJY42414.1"/>
    <property type="molecule type" value="Genomic_DNA"/>
</dbReference>
<dbReference type="RefSeq" id="WP_136777750.1">
    <property type="nucleotide sequence ID" value="NZ_SUPK01000004.1"/>
</dbReference>
<dbReference type="GO" id="GO:0016787">
    <property type="term" value="F:hydrolase activity"/>
    <property type="evidence" value="ECO:0007669"/>
    <property type="project" value="UniProtKB-KW"/>
</dbReference>
<evidence type="ECO:0000313" key="4">
    <source>
        <dbReference type="Proteomes" id="UP000309673"/>
    </source>
</evidence>
<sequence length="193" mass="22807">MAQKETNSSIYKCCTIKSFKHNGSLHRMWLVNWQVPKERLHPDHAALSLEVLLNEHTLIREADGKEWISRVPAVAFFFPGEWFNVVALLEEKGGIRYYCNIASPPFRYHNVLTYIDYDLDLLMLPDGSVHELDRDEFKKHSVEYRYGADVIEQADRALARLKDRMSRTDIPFRDAEVRRYYKEWKDSVRPKES</sequence>
<dbReference type="Gene3D" id="2.40.380.10">
    <property type="entry name" value="FomD-like"/>
    <property type="match status" value="1"/>
</dbReference>
<dbReference type="InterPro" id="IPR007295">
    <property type="entry name" value="DUF402"/>
</dbReference>
<evidence type="ECO:0000256" key="1">
    <source>
        <dbReference type="ARBA" id="ARBA00022801"/>
    </source>
</evidence>
<dbReference type="SUPFAM" id="SSF159234">
    <property type="entry name" value="FomD-like"/>
    <property type="match status" value="1"/>
</dbReference>